<accession>A0A142IDG5</accession>
<reference evidence="1 2" key="1">
    <citation type="journal article" date="2016" name="Front. Microbiol.">
        <title>Characterization of Novel Bacteriophages for Biocontrol of Bacterial Blight in Leek Caused by Pseudomonas syringae pv. porri.</title>
        <authorList>
            <person name="Rombouts S."/>
            <person name="Lavigne R."/>
        </authorList>
    </citation>
    <scope>NUCLEOTIDE SEQUENCE [LARGE SCALE GENOMIC DNA]</scope>
</reference>
<dbReference type="KEGG" id="vg:28802411"/>
<dbReference type="RefSeq" id="YP_009275952.1">
    <property type="nucleotide sequence ID" value="NC_030934.1"/>
</dbReference>
<organism evidence="1 2">
    <name type="scientific">Pseudomonas phage vB_PsyM_KIL1</name>
    <dbReference type="NCBI Taxonomy" id="1777065"/>
    <lineage>
        <taxon>Viruses</taxon>
        <taxon>Duplodnaviria</taxon>
        <taxon>Heunggongvirae</taxon>
        <taxon>Uroviricota</taxon>
        <taxon>Caudoviricetes</taxon>
        <taxon>Vandenendeviridae</taxon>
        <taxon>Gorskivirinae</taxon>
        <taxon>Flaumdravirus</taxon>
        <taxon>Flaumdravirus KIL4</taxon>
    </lineage>
</organism>
<protein>
    <submittedName>
        <fullName evidence="1">Putative DNA binding protein</fullName>
    </submittedName>
</protein>
<dbReference type="Proteomes" id="UP000203989">
    <property type="component" value="Segment"/>
</dbReference>
<evidence type="ECO:0000313" key="2">
    <source>
        <dbReference type="Proteomes" id="UP000203989"/>
    </source>
</evidence>
<dbReference type="OrthoDB" id="8611at10239"/>
<name>A0A142IDG5_9CAUD</name>
<proteinExistence type="predicted"/>
<gene>
    <name evidence="1" type="ORF">vB_PsyM_KIL1_0018</name>
</gene>
<sequence length="208" mass="24180">MIRQNSRKLIYGVGINDADYITQPKNRDDRCPIFDRWHSMLRRCYSVSSLKANPTYEMVVVCQDWLVFSNFKKWMEPQEWSGLVLDKDILGDGNIYSQKTCRFVPSDVNSFFSENVHLPIPGTRLKFEDGREKPYIAQAMVYGKKKYLGVFTDRLKAHKAWQSAKISEVERIIFEYPSLDKDVVKVLANCHLKISKELSEGSITRSLK</sequence>
<dbReference type="GeneID" id="28802411"/>
<keyword evidence="2" id="KW-1185">Reference proteome</keyword>
<evidence type="ECO:0000313" key="1">
    <source>
        <dbReference type="EMBL" id="AMR57270.1"/>
    </source>
</evidence>
<dbReference type="EMBL" id="KU130126">
    <property type="protein sequence ID" value="AMR57270.1"/>
    <property type="molecule type" value="Genomic_DNA"/>
</dbReference>